<evidence type="ECO:0000313" key="17">
    <source>
        <dbReference type="Proteomes" id="UP000235388"/>
    </source>
</evidence>
<evidence type="ECO:0000256" key="6">
    <source>
        <dbReference type="ARBA" id="ARBA00022801"/>
    </source>
</evidence>
<dbReference type="GO" id="GO:0003964">
    <property type="term" value="F:RNA-directed DNA polymerase activity"/>
    <property type="evidence" value="ECO:0007669"/>
    <property type="project" value="UniProtKB-KW"/>
</dbReference>
<evidence type="ECO:0000256" key="1">
    <source>
        <dbReference type="ARBA" id="ARBA00022578"/>
    </source>
</evidence>
<dbReference type="Proteomes" id="UP000235388">
    <property type="component" value="Unassembled WGS sequence"/>
</dbReference>
<evidence type="ECO:0000256" key="14">
    <source>
        <dbReference type="ARBA" id="ARBA00049244"/>
    </source>
</evidence>
<keyword evidence="6" id="KW-0378">Hydrolase</keyword>
<accession>A0A2N5TB18</accession>
<keyword evidence="12" id="KW-0233">DNA recombination</keyword>
<dbReference type="InterPro" id="IPR036397">
    <property type="entry name" value="RNaseH_sf"/>
</dbReference>
<evidence type="ECO:0000256" key="2">
    <source>
        <dbReference type="ARBA" id="ARBA00022695"/>
    </source>
</evidence>
<dbReference type="PANTHER" id="PTHR42648:SF11">
    <property type="entry name" value="TRANSPOSON TY4-P GAG-POL POLYPROTEIN"/>
    <property type="match status" value="1"/>
</dbReference>
<dbReference type="GO" id="GO:0015074">
    <property type="term" value="P:DNA integration"/>
    <property type="evidence" value="ECO:0007669"/>
    <property type="project" value="UniProtKB-KW"/>
</dbReference>
<sequence length="170" mass="19427">KDKRFTILSLRSDNCGEYLSNEITKYLADSGITHEPGPPHSPELNGVAERMNRTISNLVRSGFRSPSSILDMKPPDLKYLHPFGCMVWHKVPEANRKKLDVKGRSGMLLSYLKDGNGYRVWDLQRRVVVKTQDTLFKDDRFPMEPHSVPRLSQCLLNFPGRTSLCHPYGL</sequence>
<keyword evidence="2" id="KW-0548">Nucleotidyltransferase</keyword>
<keyword evidence="11" id="KW-0239">DNA-directed DNA polymerase</keyword>
<gene>
    <name evidence="16" type="ORF">PCANC_26274</name>
</gene>
<evidence type="ECO:0000256" key="3">
    <source>
        <dbReference type="ARBA" id="ARBA00022722"/>
    </source>
</evidence>
<feature type="domain" description="Integrase catalytic" evidence="15">
    <location>
        <begin position="1"/>
        <end position="61"/>
    </location>
</feature>
<dbReference type="PROSITE" id="PS50994">
    <property type="entry name" value="INTEGRASE"/>
    <property type="match status" value="1"/>
</dbReference>
<evidence type="ECO:0000313" key="16">
    <source>
        <dbReference type="EMBL" id="PLW22660.1"/>
    </source>
</evidence>
<comment type="catalytic activity">
    <reaction evidence="14">
        <text>DNA(n) + a 2'-deoxyribonucleoside 5'-triphosphate = DNA(n+1) + diphosphate</text>
        <dbReference type="Rhea" id="RHEA:22508"/>
        <dbReference type="Rhea" id="RHEA-COMP:17339"/>
        <dbReference type="Rhea" id="RHEA-COMP:17340"/>
        <dbReference type="ChEBI" id="CHEBI:33019"/>
        <dbReference type="ChEBI" id="CHEBI:61560"/>
        <dbReference type="ChEBI" id="CHEBI:173112"/>
        <dbReference type="EC" id="2.7.7.7"/>
    </reaction>
</comment>
<keyword evidence="9" id="KW-0229">DNA integration</keyword>
<dbReference type="STRING" id="200324.A0A2N5TB18"/>
<comment type="caution">
    <text evidence="16">The sequence shown here is derived from an EMBL/GenBank/DDBJ whole genome shotgun (WGS) entry which is preliminary data.</text>
</comment>
<evidence type="ECO:0000256" key="11">
    <source>
        <dbReference type="ARBA" id="ARBA00022932"/>
    </source>
</evidence>
<keyword evidence="17" id="KW-1185">Reference proteome</keyword>
<organism evidence="16 17">
    <name type="scientific">Puccinia coronata f. sp. avenae</name>
    <dbReference type="NCBI Taxonomy" id="200324"/>
    <lineage>
        <taxon>Eukaryota</taxon>
        <taxon>Fungi</taxon>
        <taxon>Dikarya</taxon>
        <taxon>Basidiomycota</taxon>
        <taxon>Pucciniomycotina</taxon>
        <taxon>Pucciniomycetes</taxon>
        <taxon>Pucciniales</taxon>
        <taxon>Pucciniaceae</taxon>
        <taxon>Puccinia</taxon>
    </lineage>
</organism>
<dbReference type="GO" id="GO:0003723">
    <property type="term" value="F:RNA binding"/>
    <property type="evidence" value="ECO:0007669"/>
    <property type="project" value="UniProtKB-KW"/>
</dbReference>
<dbReference type="SUPFAM" id="SSF53098">
    <property type="entry name" value="Ribonuclease H-like"/>
    <property type="match status" value="1"/>
</dbReference>
<keyword evidence="8" id="KW-0694">RNA-binding</keyword>
<name>A0A2N5TB18_9BASI</name>
<evidence type="ECO:0000256" key="4">
    <source>
        <dbReference type="ARBA" id="ARBA00022723"/>
    </source>
</evidence>
<reference evidence="16 17" key="1">
    <citation type="submission" date="2017-11" db="EMBL/GenBank/DDBJ databases">
        <title>De novo assembly and phasing of dikaryotic genomes from two isolates of Puccinia coronata f. sp. avenae, the causal agent of oat crown rust.</title>
        <authorList>
            <person name="Miller M.E."/>
            <person name="Zhang Y."/>
            <person name="Omidvar V."/>
            <person name="Sperschneider J."/>
            <person name="Schwessinger B."/>
            <person name="Raley C."/>
            <person name="Palmer J.M."/>
            <person name="Garnica D."/>
            <person name="Upadhyaya N."/>
            <person name="Rathjen J."/>
            <person name="Taylor J.M."/>
            <person name="Park R.F."/>
            <person name="Dodds P.N."/>
            <person name="Hirsch C.D."/>
            <person name="Kianian S.F."/>
            <person name="Figueroa M."/>
        </authorList>
    </citation>
    <scope>NUCLEOTIDE SEQUENCE [LARGE SCALE GENOMIC DNA]</scope>
    <source>
        <strain evidence="16">12NC29</strain>
    </source>
</reference>
<dbReference type="Pfam" id="PF25597">
    <property type="entry name" value="SH3_retrovirus"/>
    <property type="match status" value="1"/>
</dbReference>
<proteinExistence type="predicted"/>
<keyword evidence="5" id="KW-0255">Endonuclease</keyword>
<dbReference type="GO" id="GO:0016787">
    <property type="term" value="F:hydrolase activity"/>
    <property type="evidence" value="ECO:0007669"/>
    <property type="project" value="UniProtKB-KW"/>
</dbReference>
<dbReference type="GO" id="GO:0005634">
    <property type="term" value="C:nucleus"/>
    <property type="evidence" value="ECO:0007669"/>
    <property type="project" value="UniProtKB-ARBA"/>
</dbReference>
<keyword evidence="10" id="KW-0695">RNA-directed DNA polymerase</keyword>
<dbReference type="GO" id="GO:0004519">
    <property type="term" value="F:endonuclease activity"/>
    <property type="evidence" value="ECO:0007669"/>
    <property type="project" value="UniProtKB-KW"/>
</dbReference>
<keyword evidence="11" id="KW-0808">Transferase</keyword>
<evidence type="ECO:0000256" key="12">
    <source>
        <dbReference type="ARBA" id="ARBA00023172"/>
    </source>
</evidence>
<feature type="non-terminal residue" evidence="16">
    <location>
        <position position="1"/>
    </location>
</feature>
<dbReference type="GO" id="GO:0032196">
    <property type="term" value="P:transposition"/>
    <property type="evidence" value="ECO:0007669"/>
    <property type="project" value="UniProtKB-KW"/>
</dbReference>
<dbReference type="GO" id="GO:0006310">
    <property type="term" value="P:DNA recombination"/>
    <property type="evidence" value="ECO:0007669"/>
    <property type="project" value="UniProtKB-KW"/>
</dbReference>
<dbReference type="InterPro" id="IPR039537">
    <property type="entry name" value="Retrotran_Ty1/copia-like"/>
</dbReference>
<evidence type="ECO:0000256" key="7">
    <source>
        <dbReference type="ARBA" id="ARBA00022842"/>
    </source>
</evidence>
<dbReference type="AlphaFoldDB" id="A0A2N5TB18"/>
<dbReference type="OrthoDB" id="7691805at2759"/>
<dbReference type="InterPro" id="IPR012337">
    <property type="entry name" value="RNaseH-like_sf"/>
</dbReference>
<dbReference type="GO" id="GO:0046872">
    <property type="term" value="F:metal ion binding"/>
    <property type="evidence" value="ECO:0007669"/>
    <property type="project" value="UniProtKB-KW"/>
</dbReference>
<evidence type="ECO:0000259" key="15">
    <source>
        <dbReference type="PROSITE" id="PS50994"/>
    </source>
</evidence>
<dbReference type="PANTHER" id="PTHR42648">
    <property type="entry name" value="TRANSPOSASE, PUTATIVE-RELATED"/>
    <property type="match status" value="1"/>
</dbReference>
<evidence type="ECO:0000256" key="8">
    <source>
        <dbReference type="ARBA" id="ARBA00022884"/>
    </source>
</evidence>
<evidence type="ECO:0000256" key="5">
    <source>
        <dbReference type="ARBA" id="ARBA00022759"/>
    </source>
</evidence>
<evidence type="ECO:0000256" key="9">
    <source>
        <dbReference type="ARBA" id="ARBA00022908"/>
    </source>
</evidence>
<evidence type="ECO:0000256" key="10">
    <source>
        <dbReference type="ARBA" id="ARBA00022918"/>
    </source>
</evidence>
<dbReference type="GO" id="GO:0003887">
    <property type="term" value="F:DNA-directed DNA polymerase activity"/>
    <property type="evidence" value="ECO:0007669"/>
    <property type="project" value="UniProtKB-KW"/>
</dbReference>
<dbReference type="InterPro" id="IPR057670">
    <property type="entry name" value="SH3_retrovirus"/>
</dbReference>
<comment type="catalytic activity">
    <reaction evidence="13">
        <text>DNA(n) + a 2'-deoxyribonucleoside 5'-triphosphate = DNA(n+1) + diphosphate</text>
        <dbReference type="Rhea" id="RHEA:22508"/>
        <dbReference type="Rhea" id="RHEA-COMP:17339"/>
        <dbReference type="Rhea" id="RHEA-COMP:17340"/>
        <dbReference type="ChEBI" id="CHEBI:33019"/>
        <dbReference type="ChEBI" id="CHEBI:61560"/>
        <dbReference type="ChEBI" id="CHEBI:173112"/>
        <dbReference type="EC" id="2.7.7.49"/>
    </reaction>
</comment>
<keyword evidence="3" id="KW-0540">Nuclease</keyword>
<keyword evidence="1" id="KW-0815">Transposition</keyword>
<dbReference type="InterPro" id="IPR001584">
    <property type="entry name" value="Integrase_cat-core"/>
</dbReference>
<dbReference type="EMBL" id="PGCJ01000749">
    <property type="protein sequence ID" value="PLW22660.1"/>
    <property type="molecule type" value="Genomic_DNA"/>
</dbReference>
<protein>
    <recommendedName>
        <fullName evidence="15">Integrase catalytic domain-containing protein</fullName>
    </recommendedName>
</protein>
<keyword evidence="7" id="KW-0460">Magnesium</keyword>
<dbReference type="Gene3D" id="3.30.420.10">
    <property type="entry name" value="Ribonuclease H-like superfamily/Ribonuclease H"/>
    <property type="match status" value="1"/>
</dbReference>
<keyword evidence="4" id="KW-0479">Metal-binding</keyword>
<evidence type="ECO:0000256" key="13">
    <source>
        <dbReference type="ARBA" id="ARBA00048173"/>
    </source>
</evidence>